<dbReference type="InterPro" id="IPR046348">
    <property type="entry name" value="SIS_dom_sf"/>
</dbReference>
<dbReference type="GO" id="GO:1901135">
    <property type="term" value="P:carbohydrate derivative metabolic process"/>
    <property type="evidence" value="ECO:0007669"/>
    <property type="project" value="InterPro"/>
</dbReference>
<keyword evidence="1" id="KW-0812">Transmembrane</keyword>
<dbReference type="Proteomes" id="UP000216300">
    <property type="component" value="Unassembled WGS sequence"/>
</dbReference>
<dbReference type="AlphaFoldDB" id="A0A255ELR9"/>
<feature type="transmembrane region" description="Helical" evidence="1">
    <location>
        <begin position="323"/>
        <end position="345"/>
    </location>
</feature>
<dbReference type="GO" id="GO:0097367">
    <property type="term" value="F:carbohydrate derivative binding"/>
    <property type="evidence" value="ECO:0007669"/>
    <property type="project" value="InterPro"/>
</dbReference>
<accession>A0A255ELR9</accession>
<evidence type="ECO:0000256" key="1">
    <source>
        <dbReference type="SAM" id="Phobius"/>
    </source>
</evidence>
<protein>
    <submittedName>
        <fullName evidence="2">Uncharacterized protein</fullName>
    </submittedName>
</protein>
<keyword evidence="1" id="KW-1133">Transmembrane helix</keyword>
<gene>
    <name evidence="2" type="ORF">CGZ91_01225</name>
</gene>
<evidence type="ECO:0000313" key="2">
    <source>
        <dbReference type="EMBL" id="OYN92160.1"/>
    </source>
</evidence>
<evidence type="ECO:0000313" key="3">
    <source>
        <dbReference type="Proteomes" id="UP000216300"/>
    </source>
</evidence>
<sequence length="348" mass="35896">MPDFDDSRLADPQALLSNDGRLRWIASAGARIRVGAGAAQDALRELSIDWTPRAILVIGAEARFVRAVLEPVCPVPMVAWSAATLPGWVGPLDLVVVLGCGDEQALLPAVAEATRRGSRVLLSSPEDSALVGATSQRATTWLPSDGEDPVSAAVVMLAGLHRLQLGPAVDLAAAADAVDAVAGACGPGVDLAGNPAKELAYELADAQPLVWGGSVLAARASRRFAEALREASGRAALAADATALVPVIDAVEPVDVFADPFADPVPQARPVLVLMSDGAPDPHGVEVMLRRRAEAREVRVSLVQHDTGSAGGDRGEAGSVQRYLCLLSAGLFAAAYLATGLGVTLDEH</sequence>
<dbReference type="RefSeq" id="WP_094452155.1">
    <property type="nucleotide sequence ID" value="NZ_NMVJ01000001.1"/>
</dbReference>
<dbReference type="SUPFAM" id="SSF53697">
    <property type="entry name" value="SIS domain"/>
    <property type="match status" value="1"/>
</dbReference>
<reference evidence="2 3" key="1">
    <citation type="submission" date="2017-07" db="EMBL/GenBank/DDBJ databases">
        <title>Draft whole genome sequences of clinical Proprionibacteriaceae strains.</title>
        <authorList>
            <person name="Bernier A.-M."/>
            <person name="Bernard K."/>
            <person name="Domingo M.-C."/>
        </authorList>
    </citation>
    <scope>NUCLEOTIDE SEQUENCE [LARGE SCALE GENOMIC DNA]</scope>
    <source>
        <strain evidence="2 3">NML 150081</strain>
    </source>
</reference>
<organism evidence="2 3">
    <name type="scientific">Parenemella sanctibonifatiensis</name>
    <dbReference type="NCBI Taxonomy" id="2016505"/>
    <lineage>
        <taxon>Bacteria</taxon>
        <taxon>Bacillati</taxon>
        <taxon>Actinomycetota</taxon>
        <taxon>Actinomycetes</taxon>
        <taxon>Propionibacteriales</taxon>
        <taxon>Propionibacteriaceae</taxon>
        <taxon>Parenemella</taxon>
    </lineage>
</organism>
<dbReference type="Gene3D" id="3.40.50.10490">
    <property type="entry name" value="Glucose-6-phosphate isomerase like protein, domain 1"/>
    <property type="match status" value="1"/>
</dbReference>
<keyword evidence="3" id="KW-1185">Reference proteome</keyword>
<keyword evidence="1" id="KW-0472">Membrane</keyword>
<dbReference type="EMBL" id="NMVJ01000001">
    <property type="protein sequence ID" value="OYN92160.1"/>
    <property type="molecule type" value="Genomic_DNA"/>
</dbReference>
<proteinExistence type="predicted"/>
<comment type="caution">
    <text evidence="2">The sequence shown here is derived from an EMBL/GenBank/DDBJ whole genome shotgun (WGS) entry which is preliminary data.</text>
</comment>
<name>A0A255ELR9_9ACTN</name>
<dbReference type="OrthoDB" id="5241724at2"/>